<keyword evidence="4 5" id="KW-0472">Membrane</keyword>
<feature type="transmembrane region" description="Helical" evidence="5">
    <location>
        <begin position="97"/>
        <end position="115"/>
    </location>
</feature>
<feature type="transmembrane region" description="Helical" evidence="5">
    <location>
        <begin position="47"/>
        <end position="66"/>
    </location>
</feature>
<evidence type="ECO:0000256" key="1">
    <source>
        <dbReference type="ARBA" id="ARBA00004141"/>
    </source>
</evidence>
<feature type="transmembrane region" description="Helical" evidence="5">
    <location>
        <begin position="73"/>
        <end position="91"/>
    </location>
</feature>
<evidence type="ECO:0000313" key="6">
    <source>
        <dbReference type="EMBL" id="PHZ85829.1"/>
    </source>
</evidence>
<dbReference type="GO" id="GO:0016020">
    <property type="term" value="C:membrane"/>
    <property type="evidence" value="ECO:0007669"/>
    <property type="project" value="UniProtKB-SubCell"/>
</dbReference>
<evidence type="ECO:0008006" key="8">
    <source>
        <dbReference type="Google" id="ProtNLM"/>
    </source>
</evidence>
<evidence type="ECO:0000256" key="3">
    <source>
        <dbReference type="ARBA" id="ARBA00022989"/>
    </source>
</evidence>
<evidence type="ECO:0000256" key="2">
    <source>
        <dbReference type="ARBA" id="ARBA00022692"/>
    </source>
</evidence>
<dbReference type="AlphaFoldDB" id="A0A2G4YU11"/>
<dbReference type="Proteomes" id="UP000229730">
    <property type="component" value="Unassembled WGS sequence"/>
</dbReference>
<keyword evidence="3 5" id="KW-1133">Transmembrane helix</keyword>
<accession>A0A2G4YU11</accession>
<protein>
    <recommendedName>
        <fullName evidence="8">DoxX family protein</fullName>
    </recommendedName>
</protein>
<keyword evidence="7" id="KW-1185">Reference proteome</keyword>
<name>A0A2G4YU11_9PROT</name>
<dbReference type="EMBL" id="PDEM01000009">
    <property type="protein sequence ID" value="PHZ85829.1"/>
    <property type="molecule type" value="Genomic_DNA"/>
</dbReference>
<gene>
    <name evidence="6" type="ORF">CRD36_03880</name>
</gene>
<evidence type="ECO:0000313" key="7">
    <source>
        <dbReference type="Proteomes" id="UP000229730"/>
    </source>
</evidence>
<reference evidence="6 7" key="1">
    <citation type="submission" date="2017-10" db="EMBL/GenBank/DDBJ databases">
        <title>Frigbacter circumglobatus gen. nov. sp. nov., isolated from sediment cultured in situ.</title>
        <authorList>
            <person name="Zhao Z."/>
        </authorList>
    </citation>
    <scope>NUCLEOTIDE SEQUENCE [LARGE SCALE GENOMIC DNA]</scope>
    <source>
        <strain evidence="6 7">ZYL</strain>
    </source>
</reference>
<dbReference type="InParanoid" id="A0A2G4YU11"/>
<comment type="subcellular location">
    <subcellularLocation>
        <location evidence="1">Membrane</location>
        <topology evidence="1">Multi-pass membrane protein</topology>
    </subcellularLocation>
</comment>
<dbReference type="OrthoDB" id="7960583at2"/>
<proteinExistence type="predicted"/>
<sequence length="123" mass="13404">MDGDRLIGIALWVLSFVLAIVFFYNGIGKLAGSSFQVEKFEALGLPHYLLTVVGALECIGALMLTVPRLAMGGSLILSLIMASHAGLNIIHDNNLPVYRALVIISMLAGISYLRYRRSPNRTK</sequence>
<dbReference type="Pfam" id="PF13564">
    <property type="entry name" value="DoxX_2"/>
    <property type="match status" value="1"/>
</dbReference>
<evidence type="ECO:0000256" key="5">
    <source>
        <dbReference type="SAM" id="Phobius"/>
    </source>
</evidence>
<organism evidence="6 7">
    <name type="scientific">Paremcibacter congregatus</name>
    <dbReference type="NCBI Taxonomy" id="2043170"/>
    <lineage>
        <taxon>Bacteria</taxon>
        <taxon>Pseudomonadati</taxon>
        <taxon>Pseudomonadota</taxon>
        <taxon>Alphaproteobacteria</taxon>
        <taxon>Emcibacterales</taxon>
        <taxon>Emcibacteraceae</taxon>
        <taxon>Paremcibacter</taxon>
    </lineage>
</organism>
<comment type="caution">
    <text evidence="6">The sequence shown here is derived from an EMBL/GenBank/DDBJ whole genome shotgun (WGS) entry which is preliminary data.</text>
</comment>
<feature type="transmembrane region" description="Helical" evidence="5">
    <location>
        <begin position="7"/>
        <end position="27"/>
    </location>
</feature>
<evidence type="ECO:0000256" key="4">
    <source>
        <dbReference type="ARBA" id="ARBA00023136"/>
    </source>
</evidence>
<dbReference type="RefSeq" id="WP_099471414.1">
    <property type="nucleotide sequence ID" value="NZ_CAXBMK010000004.1"/>
</dbReference>
<dbReference type="InterPro" id="IPR032808">
    <property type="entry name" value="DoxX"/>
</dbReference>
<keyword evidence="2 5" id="KW-0812">Transmembrane</keyword>